<reference evidence="7" key="1">
    <citation type="submission" date="2022-08" db="UniProtKB">
        <authorList>
            <consortium name="EnsemblMetazoa"/>
        </authorList>
    </citation>
    <scope>IDENTIFICATION</scope>
    <source>
        <strain evidence="7">05x7-T-G4-1.051#20</strain>
    </source>
</reference>
<feature type="compositionally biased region" description="Low complexity" evidence="4">
    <location>
        <begin position="787"/>
        <end position="803"/>
    </location>
</feature>
<evidence type="ECO:0000256" key="1">
    <source>
        <dbReference type="ARBA" id="ARBA00023015"/>
    </source>
</evidence>
<dbReference type="InterPro" id="IPR001660">
    <property type="entry name" value="SAM"/>
</dbReference>
<feature type="domain" description="SAM" evidence="5">
    <location>
        <begin position="903"/>
        <end position="949"/>
    </location>
</feature>
<evidence type="ECO:0000256" key="4">
    <source>
        <dbReference type="SAM" id="MobiDB-lite"/>
    </source>
</evidence>
<dbReference type="Gene3D" id="3.10.390.10">
    <property type="entry name" value="SAND domain-like"/>
    <property type="match status" value="1"/>
</dbReference>
<dbReference type="Proteomes" id="UP000005408">
    <property type="component" value="Unassembled WGS sequence"/>
</dbReference>
<dbReference type="PANTHER" id="PTHR10417">
    <property type="entry name" value="GLUCOCORTICOID MODULATORY ELEMENT-BINDING PROTEIN"/>
    <property type="match status" value="1"/>
</dbReference>
<feature type="compositionally biased region" description="Low complexity" evidence="4">
    <location>
        <begin position="615"/>
        <end position="644"/>
    </location>
</feature>
<feature type="compositionally biased region" description="Basic residues" evidence="4">
    <location>
        <begin position="335"/>
        <end position="346"/>
    </location>
</feature>
<feature type="region of interest" description="Disordered" evidence="4">
    <location>
        <begin position="787"/>
        <end position="822"/>
    </location>
</feature>
<evidence type="ECO:0000256" key="3">
    <source>
        <dbReference type="ARBA" id="ARBA00023242"/>
    </source>
</evidence>
<evidence type="ECO:0008006" key="9">
    <source>
        <dbReference type="Google" id="ProtNLM"/>
    </source>
</evidence>
<dbReference type="SUPFAM" id="SSF63763">
    <property type="entry name" value="SAND domain-like"/>
    <property type="match status" value="1"/>
</dbReference>
<accession>A0A8W8HP23</accession>
<dbReference type="EnsemblMetazoa" id="G1042.17">
    <property type="protein sequence ID" value="G1042.17:cds"/>
    <property type="gene ID" value="G1042"/>
</dbReference>
<dbReference type="InterPro" id="IPR010919">
    <property type="entry name" value="SAND-like_dom_sf"/>
</dbReference>
<feature type="compositionally biased region" description="Basic and acidic residues" evidence="4">
    <location>
        <begin position="437"/>
        <end position="447"/>
    </location>
</feature>
<evidence type="ECO:0000313" key="7">
    <source>
        <dbReference type="EnsemblMetazoa" id="G1042.17:cds"/>
    </source>
</evidence>
<dbReference type="CDD" id="cd09509">
    <property type="entry name" value="SAM_Polycomb"/>
    <property type="match status" value="1"/>
</dbReference>
<dbReference type="Pfam" id="PF01342">
    <property type="entry name" value="SAND"/>
    <property type="match status" value="1"/>
</dbReference>
<feature type="region of interest" description="Disordered" evidence="4">
    <location>
        <begin position="1"/>
        <end position="48"/>
    </location>
</feature>
<dbReference type="Pfam" id="PF00536">
    <property type="entry name" value="SAM_1"/>
    <property type="match status" value="1"/>
</dbReference>
<feature type="compositionally biased region" description="Polar residues" evidence="4">
    <location>
        <begin position="468"/>
        <end position="479"/>
    </location>
</feature>
<organism evidence="7 8">
    <name type="scientific">Magallana gigas</name>
    <name type="common">Pacific oyster</name>
    <name type="synonym">Crassostrea gigas</name>
    <dbReference type="NCBI Taxonomy" id="29159"/>
    <lineage>
        <taxon>Eukaryota</taxon>
        <taxon>Metazoa</taxon>
        <taxon>Spiralia</taxon>
        <taxon>Lophotrochozoa</taxon>
        <taxon>Mollusca</taxon>
        <taxon>Bivalvia</taxon>
        <taxon>Autobranchia</taxon>
        <taxon>Pteriomorphia</taxon>
        <taxon>Ostreida</taxon>
        <taxon>Ostreoidea</taxon>
        <taxon>Ostreidae</taxon>
        <taxon>Magallana</taxon>
    </lineage>
</organism>
<feature type="region of interest" description="Disordered" evidence="4">
    <location>
        <begin position="237"/>
        <end position="696"/>
    </location>
</feature>
<dbReference type="Gene3D" id="1.10.150.50">
    <property type="entry name" value="Transcription Factor, Ets-1"/>
    <property type="match status" value="1"/>
</dbReference>
<dbReference type="PROSITE" id="PS50864">
    <property type="entry name" value="SAND"/>
    <property type="match status" value="1"/>
</dbReference>
<dbReference type="PROSITE" id="PS50105">
    <property type="entry name" value="SAM_DOMAIN"/>
    <property type="match status" value="1"/>
</dbReference>
<keyword evidence="3" id="KW-0539">Nucleus</keyword>
<dbReference type="GO" id="GO:0003677">
    <property type="term" value="F:DNA binding"/>
    <property type="evidence" value="ECO:0007669"/>
    <property type="project" value="UniProtKB-KW"/>
</dbReference>
<name>A0A8W8HP23_MAGGI</name>
<dbReference type="InterPro" id="IPR013761">
    <property type="entry name" value="SAM/pointed_sf"/>
</dbReference>
<feature type="compositionally biased region" description="Polar residues" evidence="4">
    <location>
        <begin position="597"/>
        <end position="614"/>
    </location>
</feature>
<feature type="compositionally biased region" description="Basic and acidic residues" evidence="4">
    <location>
        <begin position="510"/>
        <end position="523"/>
    </location>
</feature>
<evidence type="ECO:0000259" key="5">
    <source>
        <dbReference type="PROSITE" id="PS50105"/>
    </source>
</evidence>
<dbReference type="SMART" id="SM00454">
    <property type="entry name" value="SAM"/>
    <property type="match status" value="1"/>
</dbReference>
<sequence length="990" mass="109452">MGRKPSTEKKKRGPKRLKKSPKLEEKDETDQSLRELPVKKKSRDPGNVSVTAKIDMQAVTAEDVVTPKTQDGEVILDVECGPNKATLFLSKLCQGSKGPCISFQGTWLTPNEFQFVSGRETAKDWKRSIRHNGKSIKLLMAKDILTITTENTKSGGDSMPKKKTKSKLDKKKCSEENVVNDGVKSSTDDDTEREESWEGGSDTTEPVDYDFDKSGFDEVTSNLISECDAIKAVAKLKTEDGDKTKSNSVVLDEVAQKITPSNSDKILQKEGDDSERKAESFDCNHISAKINGGKNESKSETCSSDNKAKDNDVSDEIKRSPSEEAKQISAVPVLKIKKRRIAKKNKTKDLDIKHSKKVTTEKIRKRKRKLSVSTAKAAKYTEGEKLASEGSDEGANGGKAADDNFEQSDKNDNSVVANDKISCSRESRLGSIINQLRESKEKRKSDHYDEDVTMADYSSPESEEKSENVITSIPTSTETKSGENGGKKHSSNREKSPRKHNQVKRSPYYMKKEAKQKYLEIFERSTGASSADKSEEKPAINNPDTEMSPESRVRKETDSTSVSSPGHSESAPVAPTEKTDENRNQSSKPCKPFSIDSIISTGQHSANKFTSVPDSTKTTIPTISIPRTPASLSLSSSSSIFSHHSPTEYNVFRKSPNSTSPNRTNSPLSRKEHILQRTGSPRNGERSPLPNPSDPYNEYMKALAATYPILPGPAFYDHYFRSPEMPLHPGFVHPYMFPAFAEHNHHLQSLAAAAAVRPQTAKSKSVTSPKVASPAVLDLTRLPHMMTSLPSSSFTTASTTPSDSSKRAGKRPSASSGESVLDLSVKRPKLHTSNIFDIPKCSVENPFNSHAYRLHQELYGAWQSEHSSLLNSKHTHVSNGKVSKYDGTSCQCAENVSKDVRNWSVEKVGQFLKSLDGCSPYVKIFQESRISGKYLPLLTTDQLVQHLGMKDKPARILCEAVTNKVLELRKYSIPCAYCKTKKPMQSRVCF</sequence>
<dbReference type="GO" id="GO:0046872">
    <property type="term" value="F:metal ion binding"/>
    <property type="evidence" value="ECO:0007669"/>
    <property type="project" value="UniProtKB-KW"/>
</dbReference>
<feature type="compositionally biased region" description="Basic and acidic residues" evidence="4">
    <location>
        <begin position="347"/>
        <end position="362"/>
    </location>
</feature>
<dbReference type="InterPro" id="IPR000770">
    <property type="entry name" value="SAND_dom"/>
</dbReference>
<feature type="compositionally biased region" description="Basic residues" evidence="4">
    <location>
        <begin position="161"/>
        <end position="170"/>
    </location>
</feature>
<feature type="compositionally biased region" description="Basic and acidic residues" evidence="4">
    <location>
        <begin position="266"/>
        <end position="282"/>
    </location>
</feature>
<feature type="compositionally biased region" description="Basic and acidic residues" evidence="4">
    <location>
        <begin position="21"/>
        <end position="38"/>
    </location>
</feature>
<feature type="region of interest" description="Disordered" evidence="4">
    <location>
        <begin position="150"/>
        <end position="212"/>
    </location>
</feature>
<evidence type="ECO:0000313" key="8">
    <source>
        <dbReference type="Proteomes" id="UP000005408"/>
    </source>
</evidence>
<feature type="compositionally biased region" description="Basic residues" evidence="4">
    <location>
        <begin position="9"/>
        <end position="20"/>
    </location>
</feature>
<dbReference type="SMART" id="SM00258">
    <property type="entry name" value="SAND"/>
    <property type="match status" value="1"/>
</dbReference>
<evidence type="ECO:0000256" key="2">
    <source>
        <dbReference type="ARBA" id="ARBA00023163"/>
    </source>
</evidence>
<feature type="compositionally biased region" description="Acidic residues" evidence="4">
    <location>
        <begin position="188"/>
        <end position="197"/>
    </location>
</feature>
<dbReference type="AlphaFoldDB" id="A0A8W8HP23"/>
<feature type="compositionally biased region" description="Basic and acidic residues" evidence="4">
    <location>
        <begin position="306"/>
        <end position="326"/>
    </location>
</feature>
<dbReference type="SUPFAM" id="SSF47769">
    <property type="entry name" value="SAM/Pointed domain"/>
    <property type="match status" value="1"/>
</dbReference>
<keyword evidence="2" id="KW-0804">Transcription</keyword>
<evidence type="ECO:0000259" key="6">
    <source>
        <dbReference type="PROSITE" id="PS50864"/>
    </source>
</evidence>
<keyword evidence="8" id="KW-1185">Reference proteome</keyword>
<feature type="compositionally biased region" description="Low complexity" evidence="4">
    <location>
        <begin position="655"/>
        <end position="668"/>
    </location>
</feature>
<feature type="compositionally biased region" description="Basic and acidic residues" evidence="4">
    <location>
        <begin position="549"/>
        <end position="558"/>
    </location>
</feature>
<proteinExistence type="predicted"/>
<protein>
    <recommendedName>
        <fullName evidence="9">Sterile alpha motif domain-containing protein 11</fullName>
    </recommendedName>
</protein>
<keyword evidence="1" id="KW-0805">Transcription regulation</keyword>
<feature type="domain" description="SAND" evidence="6">
    <location>
        <begin position="61"/>
        <end position="146"/>
    </location>
</feature>